<sequence length="521" mass="51409">MSTDRTEHTSEPDRAEGADGANRRGRRLMPAVIAAAVLAAGGGGAYLASDLGGHARNAAASGSSADGSSAPAATGKLELDAAAPSGAMEFGNSGSNPQPVSGTGSAAPGARTVYTPTVALPRTPSGEQPAAITAPAQSRDTAQQLAAKLGVTGTPHREGTVWTIGSATSAQLTVPDNLLQGWSYRAGTPVITHPPVTMHPGSVTKSLTITGTTKNSTTATASPPAPGTPAVPAKARTLLDKLGLGSAATRTRSVLGSTVVTASPTIGGAPTSGWDTTVSVGPNNSVVATGPLGSAAPNGGAYPLISAAQALRKLSTEANAAPACGGPLTAQGRGGADPGGTGPSTSTTSGPLIVCRTAPKLDVTGAALGRALRYSHGKPLLVPAWLFTVKEPGGSGTPFTVAQVAVEDSHLTQAQASAAPTPLPSGSGKLLHRSVSVDSYALTGNRLTLTGWGSACATYTGSAAPAAANTLRVTVTATTRAGLMCEDIAKRWTVTVTLPSAPGDRTVVNSTDGSAVPQNTP</sequence>
<evidence type="ECO:0000313" key="3">
    <source>
        <dbReference type="EMBL" id="OIV37550.1"/>
    </source>
</evidence>
<dbReference type="Proteomes" id="UP000243342">
    <property type="component" value="Unassembled WGS sequence"/>
</dbReference>
<comment type="caution">
    <text evidence="3">The sequence shown here is derived from an EMBL/GenBank/DDBJ whole genome shotgun (WGS) entry which is preliminary data.</text>
</comment>
<proteinExistence type="predicted"/>
<organism evidence="3 4">
    <name type="scientific">Mangrovactinospora gilvigrisea</name>
    <dbReference type="NCBI Taxonomy" id="1428644"/>
    <lineage>
        <taxon>Bacteria</taxon>
        <taxon>Bacillati</taxon>
        <taxon>Actinomycetota</taxon>
        <taxon>Actinomycetes</taxon>
        <taxon>Kitasatosporales</taxon>
        <taxon>Streptomycetaceae</taxon>
        <taxon>Mangrovactinospora</taxon>
    </lineage>
</organism>
<evidence type="ECO:0000256" key="2">
    <source>
        <dbReference type="SAM" id="Phobius"/>
    </source>
</evidence>
<evidence type="ECO:0000256" key="1">
    <source>
        <dbReference type="SAM" id="MobiDB-lite"/>
    </source>
</evidence>
<feature type="compositionally biased region" description="Polar residues" evidence="1">
    <location>
        <begin position="507"/>
        <end position="521"/>
    </location>
</feature>
<dbReference type="OrthoDB" id="3830613at2"/>
<dbReference type="EMBL" id="MLCF01000049">
    <property type="protein sequence ID" value="OIV37550.1"/>
    <property type="molecule type" value="Genomic_DNA"/>
</dbReference>
<feature type="compositionally biased region" description="Gly residues" evidence="1">
    <location>
        <begin position="332"/>
        <end position="342"/>
    </location>
</feature>
<keyword evidence="4" id="KW-1185">Reference proteome</keyword>
<dbReference type="RefSeq" id="WP_071656502.1">
    <property type="nucleotide sequence ID" value="NZ_MLCF01000049.1"/>
</dbReference>
<feature type="region of interest" description="Disordered" evidence="1">
    <location>
        <begin position="1"/>
        <end position="24"/>
    </location>
</feature>
<feature type="compositionally biased region" description="Polar residues" evidence="1">
    <location>
        <begin position="92"/>
        <end position="104"/>
    </location>
</feature>
<gene>
    <name evidence="3" type="ORF">BIV57_10525</name>
</gene>
<feature type="region of interest" description="Disordered" evidence="1">
    <location>
        <begin position="501"/>
        <end position="521"/>
    </location>
</feature>
<accession>A0A1J7BFX1</accession>
<name>A0A1J7BFX1_9ACTN</name>
<dbReference type="STRING" id="1428644.BIV57_10525"/>
<feature type="region of interest" description="Disordered" evidence="1">
    <location>
        <begin position="325"/>
        <end position="352"/>
    </location>
</feature>
<protein>
    <submittedName>
        <fullName evidence="3">Uncharacterized protein</fullName>
    </submittedName>
</protein>
<evidence type="ECO:0000313" key="4">
    <source>
        <dbReference type="Proteomes" id="UP000243342"/>
    </source>
</evidence>
<feature type="compositionally biased region" description="Basic and acidic residues" evidence="1">
    <location>
        <begin position="1"/>
        <end position="17"/>
    </location>
</feature>
<reference evidence="3 4" key="1">
    <citation type="submission" date="2016-10" db="EMBL/GenBank/DDBJ databases">
        <title>Genome sequence of Streptomyces gilvigriseus MUSC 26.</title>
        <authorList>
            <person name="Lee L.-H."/>
            <person name="Ser H.-L."/>
        </authorList>
    </citation>
    <scope>NUCLEOTIDE SEQUENCE [LARGE SCALE GENOMIC DNA]</scope>
    <source>
        <strain evidence="3 4">MUSC 26</strain>
    </source>
</reference>
<keyword evidence="2" id="KW-0472">Membrane</keyword>
<dbReference type="AlphaFoldDB" id="A0A1J7BFX1"/>
<feature type="transmembrane region" description="Helical" evidence="2">
    <location>
        <begin position="28"/>
        <end position="48"/>
    </location>
</feature>
<keyword evidence="2" id="KW-1133">Transmembrane helix</keyword>
<keyword evidence="2" id="KW-0812">Transmembrane</keyword>
<feature type="region of interest" description="Disordered" evidence="1">
    <location>
        <begin position="85"/>
        <end position="110"/>
    </location>
</feature>